<dbReference type="EMBL" id="JNSK01000013">
    <property type="protein sequence ID" value="KGA19367.1"/>
    <property type="molecule type" value="Genomic_DNA"/>
</dbReference>
<protein>
    <recommendedName>
        <fullName evidence="2">Phosphatidylinositol kinase</fullName>
    </recommendedName>
</protein>
<accession>A0A094Q7J1</accession>
<evidence type="ECO:0000313" key="1">
    <source>
        <dbReference type="EMBL" id="KGA19367.1"/>
    </source>
</evidence>
<gene>
    <name evidence="1" type="ORF">GM50_5765</name>
</gene>
<proteinExistence type="predicted"/>
<name>A0A094Q7J1_9ZZZZ</name>
<evidence type="ECO:0008006" key="2">
    <source>
        <dbReference type="Google" id="ProtNLM"/>
    </source>
</evidence>
<comment type="caution">
    <text evidence="1">The sequence shown here is derived from an EMBL/GenBank/DDBJ whole genome shotgun (WGS) entry which is preliminary data.</text>
</comment>
<reference evidence="1" key="1">
    <citation type="submission" date="2014-05" db="EMBL/GenBank/DDBJ databases">
        <title>Key roles for freshwater Actinobacteria revealed by deep metagenomic sequencing.</title>
        <authorList>
            <person name="Ghai R."/>
            <person name="Mizuno C.M."/>
            <person name="Picazo A."/>
            <person name="Camacho A."/>
            <person name="Rodriguez-Valera F."/>
        </authorList>
    </citation>
    <scope>NUCLEOTIDE SEQUENCE</scope>
</reference>
<sequence>MATYVRGQMVTDDNAAELIAALTYGDLKVTGRLVDASNATLFGEISVGEEVFNCIYKPVTGERPLWDFPDGTLANREFAAYLISEELGISCVPPTVLRDGPFGYGMVQLWIDIDEAIDLAELYRRDLLELRKIALFDAVINNTDRKIGHLLPISEEEIYGCDHGVTFHVDDKLRTVLWQWESEPLTASEKESLTALSLSLSGEVGERLTSLITADEIHALKLRVSRLINEGIFPSPSPDWPAVPWPPF</sequence>
<organism evidence="1">
    <name type="scientific">freshwater metagenome</name>
    <dbReference type="NCBI Taxonomy" id="449393"/>
    <lineage>
        <taxon>unclassified sequences</taxon>
        <taxon>metagenomes</taxon>
        <taxon>ecological metagenomes</taxon>
    </lineage>
</organism>
<dbReference type="AlphaFoldDB" id="A0A094Q7J1"/>